<keyword evidence="3" id="KW-1185">Reference proteome</keyword>
<comment type="caution">
    <text evidence="2">The sequence shown here is derived from an EMBL/GenBank/DDBJ whole genome shotgun (WGS) entry which is preliminary data.</text>
</comment>
<dbReference type="Pfam" id="PF07561">
    <property type="entry name" value="DUF1540"/>
    <property type="match status" value="1"/>
</dbReference>
<dbReference type="EMBL" id="JBHILM010000023">
    <property type="protein sequence ID" value="MFB5683135.1"/>
    <property type="molecule type" value="Genomic_DNA"/>
</dbReference>
<name>A0ABV5BBP6_9BACL</name>
<gene>
    <name evidence="2" type="ORF">ACE3NQ_19640</name>
</gene>
<proteinExistence type="predicted"/>
<dbReference type="RefSeq" id="WP_375526900.1">
    <property type="nucleotide sequence ID" value="NZ_JBHILM010000023.1"/>
</dbReference>
<feature type="domain" description="DUF1540" evidence="1">
    <location>
        <begin position="9"/>
        <end position="70"/>
    </location>
</feature>
<sequence length="76" mass="8675">MSQQDNPAVRCSVTNCHYWGQNNICKADVIMIDIDRHADRKLQEEYAGETFSTTEREYADNSAATCCHTFTPKKSK</sequence>
<evidence type="ECO:0000313" key="2">
    <source>
        <dbReference type="EMBL" id="MFB5683135.1"/>
    </source>
</evidence>
<protein>
    <submittedName>
        <fullName evidence="2">DUF1540 domain-containing protein</fullName>
    </submittedName>
</protein>
<accession>A0ABV5BBP6</accession>
<evidence type="ECO:0000259" key="1">
    <source>
        <dbReference type="Pfam" id="PF07561"/>
    </source>
</evidence>
<dbReference type="InterPro" id="IPR011437">
    <property type="entry name" value="DUF1540"/>
</dbReference>
<dbReference type="Proteomes" id="UP001580407">
    <property type="component" value="Unassembled WGS sequence"/>
</dbReference>
<organism evidence="2 3">
    <name type="scientific">Paenibacillus terreus</name>
    <dbReference type="NCBI Taxonomy" id="1387834"/>
    <lineage>
        <taxon>Bacteria</taxon>
        <taxon>Bacillati</taxon>
        <taxon>Bacillota</taxon>
        <taxon>Bacilli</taxon>
        <taxon>Bacillales</taxon>
        <taxon>Paenibacillaceae</taxon>
        <taxon>Paenibacillus</taxon>
    </lineage>
</organism>
<evidence type="ECO:0000313" key="3">
    <source>
        <dbReference type="Proteomes" id="UP001580407"/>
    </source>
</evidence>
<reference evidence="2 3" key="1">
    <citation type="submission" date="2024-09" db="EMBL/GenBank/DDBJ databases">
        <authorList>
            <person name="Ruan L."/>
        </authorList>
    </citation>
    <scope>NUCLEOTIDE SEQUENCE [LARGE SCALE GENOMIC DNA]</scope>
    <source>
        <strain evidence="2 3">D33</strain>
    </source>
</reference>